<evidence type="ECO:0000313" key="1">
    <source>
        <dbReference type="EMBL" id="JAH72489.1"/>
    </source>
</evidence>
<dbReference type="EMBL" id="GBXM01036088">
    <property type="protein sequence ID" value="JAH72489.1"/>
    <property type="molecule type" value="Transcribed_RNA"/>
</dbReference>
<reference evidence="1" key="1">
    <citation type="submission" date="2014-11" db="EMBL/GenBank/DDBJ databases">
        <authorList>
            <person name="Amaro Gonzalez C."/>
        </authorList>
    </citation>
    <scope>NUCLEOTIDE SEQUENCE</scope>
</reference>
<protein>
    <submittedName>
        <fullName evidence="1">Uncharacterized protein</fullName>
    </submittedName>
</protein>
<reference evidence="1" key="2">
    <citation type="journal article" date="2015" name="Fish Shellfish Immunol.">
        <title>Early steps in the European eel (Anguilla anguilla)-Vibrio vulnificus interaction in the gills: Role of the RtxA13 toxin.</title>
        <authorList>
            <person name="Callol A."/>
            <person name="Pajuelo D."/>
            <person name="Ebbesson L."/>
            <person name="Teles M."/>
            <person name="MacKenzie S."/>
            <person name="Amaro C."/>
        </authorList>
    </citation>
    <scope>NUCLEOTIDE SEQUENCE</scope>
</reference>
<sequence length="30" mass="3438">MCKTPNTSPAFLTAPQGYRQIHKHATFFFP</sequence>
<accession>A0A0E9V2X8</accession>
<name>A0A0E9V2X8_ANGAN</name>
<dbReference type="AlphaFoldDB" id="A0A0E9V2X8"/>
<proteinExistence type="predicted"/>
<organism evidence="1">
    <name type="scientific">Anguilla anguilla</name>
    <name type="common">European freshwater eel</name>
    <name type="synonym">Muraena anguilla</name>
    <dbReference type="NCBI Taxonomy" id="7936"/>
    <lineage>
        <taxon>Eukaryota</taxon>
        <taxon>Metazoa</taxon>
        <taxon>Chordata</taxon>
        <taxon>Craniata</taxon>
        <taxon>Vertebrata</taxon>
        <taxon>Euteleostomi</taxon>
        <taxon>Actinopterygii</taxon>
        <taxon>Neopterygii</taxon>
        <taxon>Teleostei</taxon>
        <taxon>Anguilliformes</taxon>
        <taxon>Anguillidae</taxon>
        <taxon>Anguilla</taxon>
    </lineage>
</organism>